<evidence type="ECO:0000313" key="2">
    <source>
        <dbReference type="EMBL" id="MFC5649399.1"/>
    </source>
</evidence>
<proteinExistence type="predicted"/>
<dbReference type="RefSeq" id="WP_379187906.1">
    <property type="nucleotide sequence ID" value="NZ_JBHSOW010000032.1"/>
</dbReference>
<keyword evidence="1" id="KW-1133">Transmembrane helix</keyword>
<organism evidence="2 3">
    <name type="scientific">Paenibacillus solisilvae</name>
    <dbReference type="NCBI Taxonomy" id="2486751"/>
    <lineage>
        <taxon>Bacteria</taxon>
        <taxon>Bacillati</taxon>
        <taxon>Bacillota</taxon>
        <taxon>Bacilli</taxon>
        <taxon>Bacillales</taxon>
        <taxon>Paenibacillaceae</taxon>
        <taxon>Paenibacillus</taxon>
    </lineage>
</organism>
<sequence>MKWIWVAAAVYFIVFVEGIALIKKGSRRDSVTFIILLGIAASMSAAQSFGIAIPNPNDWYDWVFTPLSRLVKGVLY</sequence>
<feature type="transmembrane region" description="Helical" evidence="1">
    <location>
        <begin position="34"/>
        <end position="53"/>
    </location>
</feature>
<dbReference type="Proteomes" id="UP001596047">
    <property type="component" value="Unassembled WGS sequence"/>
</dbReference>
<accession>A0ABW0VXG1</accession>
<dbReference type="EMBL" id="JBHSOW010000032">
    <property type="protein sequence ID" value="MFC5649399.1"/>
    <property type="molecule type" value="Genomic_DNA"/>
</dbReference>
<gene>
    <name evidence="2" type="ORF">ACFPYJ_09695</name>
</gene>
<evidence type="ECO:0000256" key="1">
    <source>
        <dbReference type="SAM" id="Phobius"/>
    </source>
</evidence>
<evidence type="ECO:0000313" key="3">
    <source>
        <dbReference type="Proteomes" id="UP001596047"/>
    </source>
</evidence>
<protein>
    <submittedName>
        <fullName evidence="2">Uncharacterized protein</fullName>
    </submittedName>
</protein>
<feature type="transmembrane region" description="Helical" evidence="1">
    <location>
        <begin position="6"/>
        <end position="22"/>
    </location>
</feature>
<reference evidence="3" key="1">
    <citation type="journal article" date="2019" name="Int. J. Syst. Evol. Microbiol.">
        <title>The Global Catalogue of Microorganisms (GCM) 10K type strain sequencing project: providing services to taxonomists for standard genome sequencing and annotation.</title>
        <authorList>
            <consortium name="The Broad Institute Genomics Platform"/>
            <consortium name="The Broad Institute Genome Sequencing Center for Infectious Disease"/>
            <person name="Wu L."/>
            <person name="Ma J."/>
        </authorList>
    </citation>
    <scope>NUCLEOTIDE SEQUENCE [LARGE SCALE GENOMIC DNA]</scope>
    <source>
        <strain evidence="3">CGMCC 1.3240</strain>
    </source>
</reference>
<keyword evidence="1" id="KW-0472">Membrane</keyword>
<comment type="caution">
    <text evidence="2">The sequence shown here is derived from an EMBL/GenBank/DDBJ whole genome shotgun (WGS) entry which is preliminary data.</text>
</comment>
<name>A0ABW0VXG1_9BACL</name>
<keyword evidence="3" id="KW-1185">Reference proteome</keyword>
<keyword evidence="1" id="KW-0812">Transmembrane</keyword>